<gene>
    <name evidence="10" type="ORF">DFQ05_1276</name>
</gene>
<evidence type="ECO:0000256" key="2">
    <source>
        <dbReference type="ARBA" id="ARBA00012621"/>
    </source>
</evidence>
<keyword evidence="4 8" id="KW-0808">Transferase</keyword>
<feature type="active site" description="Proton acceptor" evidence="7">
    <location>
        <position position="61"/>
    </location>
</feature>
<evidence type="ECO:0000256" key="8">
    <source>
        <dbReference type="RuleBase" id="RU365103"/>
    </source>
</evidence>
<dbReference type="GO" id="GO:0009245">
    <property type="term" value="P:lipid A biosynthetic process"/>
    <property type="evidence" value="ECO:0007669"/>
    <property type="project" value="TreeGrafter"/>
</dbReference>
<comment type="catalytic activity">
    <reaction evidence="6 8">
        <text>lipid IVA (E. coli) + CMP-3-deoxy-beta-D-manno-octulosonate = alpha-Kdo-(2-&gt;6)-lipid IVA (E. coli) + CMP + H(+)</text>
        <dbReference type="Rhea" id="RHEA:28066"/>
        <dbReference type="ChEBI" id="CHEBI:15378"/>
        <dbReference type="ChEBI" id="CHEBI:58603"/>
        <dbReference type="ChEBI" id="CHEBI:60364"/>
        <dbReference type="ChEBI" id="CHEBI:60377"/>
        <dbReference type="ChEBI" id="CHEBI:85987"/>
        <dbReference type="EC" id="2.4.99.12"/>
    </reaction>
</comment>
<sequence length="411" mass="46321">MLKFFYSLGIYLLGLVLKLLSLFNEKIRLGVKGREKTFKKLEESIAKTDKTIWMHAASLGEYEQGLPVLQALKSKYPERKIIVSFFSPSGYEIKKNATEIDVAVYLPLDTPKNARRFLNLVHPDLILFVKYEIWPNILIEAQNRQIKSILFSATFRKNQSYFKWYGGFMRNALFTFEHIFTQDLASKQLIESIGCKSVSAAGDTRFDRVSKQLKMDNSIDFIQAFKAEKTTIVFGSSWPADDALFIPFINQNHVDLKFVIAPHNIKPGYIDAIVEQLNVAVVKFSEMAGKILSDYNVLILDTIGYLSKSYAYADIAYVGGAAGKTGLHNILEPAVFGVPIIIGKNHNKFPEASRLIELGGVISVSDNQNFSSYISTLINDKAKREKLGAVNSTYIKNNQGAVVHIMDYIRI</sequence>
<dbReference type="GO" id="GO:0043842">
    <property type="term" value="F:Kdo transferase activity"/>
    <property type="evidence" value="ECO:0007669"/>
    <property type="project" value="UniProtKB-EC"/>
</dbReference>
<dbReference type="Pfam" id="PF04413">
    <property type="entry name" value="Glycos_transf_N"/>
    <property type="match status" value="1"/>
</dbReference>
<dbReference type="Gene3D" id="3.40.50.2000">
    <property type="entry name" value="Glycogen Phosphorylase B"/>
    <property type="match status" value="1"/>
</dbReference>
<evidence type="ECO:0000256" key="4">
    <source>
        <dbReference type="ARBA" id="ARBA00022679"/>
    </source>
</evidence>
<comment type="function">
    <text evidence="8">Involved in lipopolysaccharide (LPS) biosynthesis. Catalyzes the transfer of 3-deoxy-D-manno-octulosonate (Kdo) residue(s) from CMP-Kdo to lipid IV(A), the tetraacyldisaccharide-1,4'-bisphosphate precursor of lipid A.</text>
</comment>
<accession>A0A4R1KSC7</accession>
<keyword evidence="8" id="KW-1003">Cell membrane</keyword>
<comment type="similarity">
    <text evidence="8">Belongs to the glycosyltransferase group 1 family.</text>
</comment>
<evidence type="ECO:0000313" key="11">
    <source>
        <dbReference type="Proteomes" id="UP000295714"/>
    </source>
</evidence>
<organism evidence="10 11">
    <name type="scientific">Winogradskyella wandonensis</name>
    <dbReference type="NCBI Taxonomy" id="1442586"/>
    <lineage>
        <taxon>Bacteria</taxon>
        <taxon>Pseudomonadati</taxon>
        <taxon>Bacteroidota</taxon>
        <taxon>Flavobacteriia</taxon>
        <taxon>Flavobacteriales</taxon>
        <taxon>Flavobacteriaceae</taxon>
        <taxon>Winogradskyella</taxon>
    </lineage>
</organism>
<reference evidence="10 11" key="1">
    <citation type="journal article" date="2015" name="Stand. Genomic Sci.">
        <title>Genomic Encyclopedia of Bacterial and Archaeal Type Strains, Phase III: the genomes of soil and plant-associated and newly described type strains.</title>
        <authorList>
            <person name="Whitman W.B."/>
            <person name="Woyke T."/>
            <person name="Klenk H.P."/>
            <person name="Zhou Y."/>
            <person name="Lilburn T.G."/>
            <person name="Beck B.J."/>
            <person name="De Vos P."/>
            <person name="Vandamme P."/>
            <person name="Eisen J.A."/>
            <person name="Garrity G."/>
            <person name="Hugenholtz P."/>
            <person name="Kyrpides N.C."/>
        </authorList>
    </citation>
    <scope>NUCLEOTIDE SEQUENCE [LARGE SCALE GENOMIC DNA]</scope>
    <source>
        <strain evidence="10 11">CECT 8445</strain>
    </source>
</reference>
<evidence type="ECO:0000256" key="1">
    <source>
        <dbReference type="ARBA" id="ARBA00004713"/>
    </source>
</evidence>
<dbReference type="GO" id="GO:0009244">
    <property type="term" value="P:lipopolysaccharide core region biosynthetic process"/>
    <property type="evidence" value="ECO:0007669"/>
    <property type="project" value="UniProtKB-UniRule"/>
</dbReference>
<evidence type="ECO:0000256" key="3">
    <source>
        <dbReference type="ARBA" id="ARBA00019077"/>
    </source>
</evidence>
<evidence type="ECO:0000313" key="10">
    <source>
        <dbReference type="EMBL" id="TCK67500.1"/>
    </source>
</evidence>
<dbReference type="SUPFAM" id="SSF53756">
    <property type="entry name" value="UDP-Glycosyltransferase/glycogen phosphorylase"/>
    <property type="match status" value="1"/>
</dbReference>
<dbReference type="AlphaFoldDB" id="A0A4R1KSC7"/>
<dbReference type="EMBL" id="SMGI01000002">
    <property type="protein sequence ID" value="TCK67500.1"/>
    <property type="molecule type" value="Genomic_DNA"/>
</dbReference>
<evidence type="ECO:0000256" key="6">
    <source>
        <dbReference type="ARBA" id="ARBA00049183"/>
    </source>
</evidence>
<comment type="subcellular location">
    <subcellularLocation>
        <location evidence="8">Cell membrane</location>
    </subcellularLocation>
</comment>
<dbReference type="EC" id="2.4.99.12" evidence="2 8"/>
<dbReference type="UniPathway" id="UPA00958"/>
<proteinExistence type="inferred from homology"/>
<comment type="caution">
    <text evidence="10">The sequence shown here is derived from an EMBL/GenBank/DDBJ whole genome shotgun (WGS) entry which is preliminary data.</text>
</comment>
<keyword evidence="11" id="KW-1185">Reference proteome</keyword>
<keyword evidence="8" id="KW-0448">Lipopolysaccharide biosynthesis</keyword>
<dbReference type="InterPro" id="IPR007507">
    <property type="entry name" value="Glycos_transf_N"/>
</dbReference>
<dbReference type="PANTHER" id="PTHR42755:SF1">
    <property type="entry name" value="3-DEOXY-D-MANNO-OCTULOSONIC ACID TRANSFERASE, MITOCHONDRIAL-RELATED"/>
    <property type="match status" value="1"/>
</dbReference>
<dbReference type="Gene3D" id="3.40.50.11720">
    <property type="entry name" value="3-Deoxy-D-manno-octulosonic-acid transferase, N-terminal domain"/>
    <property type="match status" value="1"/>
</dbReference>
<protein>
    <recommendedName>
        <fullName evidence="3 8">3-deoxy-D-manno-octulosonic acid transferase</fullName>
        <shortName evidence="8">Kdo transferase</shortName>
        <ecNumber evidence="2 8">2.4.99.12</ecNumber>
    </recommendedName>
    <alternativeName>
        <fullName evidence="5 8">Lipid IV(A) 3-deoxy-D-manno-octulosonic acid transferase</fullName>
    </alternativeName>
</protein>
<dbReference type="GO" id="GO:0005886">
    <property type="term" value="C:plasma membrane"/>
    <property type="evidence" value="ECO:0007669"/>
    <property type="project" value="UniProtKB-SubCell"/>
</dbReference>
<name>A0A4R1KSC7_9FLAO</name>
<comment type="pathway">
    <text evidence="1 8">Bacterial outer membrane biogenesis; LPS core biosynthesis.</text>
</comment>
<dbReference type="RefSeq" id="WP_338419702.1">
    <property type="nucleotide sequence ID" value="NZ_SMGI01000002.1"/>
</dbReference>
<dbReference type="Proteomes" id="UP000295714">
    <property type="component" value="Unassembled WGS sequence"/>
</dbReference>
<evidence type="ECO:0000256" key="5">
    <source>
        <dbReference type="ARBA" id="ARBA00031445"/>
    </source>
</evidence>
<evidence type="ECO:0000256" key="7">
    <source>
        <dbReference type="PIRSR" id="PIRSR639901-1"/>
    </source>
</evidence>
<dbReference type="InterPro" id="IPR039901">
    <property type="entry name" value="Kdotransferase"/>
</dbReference>
<dbReference type="PANTHER" id="PTHR42755">
    <property type="entry name" value="3-DEOXY-MANNO-OCTULOSONATE CYTIDYLYLTRANSFERASE"/>
    <property type="match status" value="1"/>
</dbReference>
<keyword evidence="8" id="KW-0472">Membrane</keyword>
<dbReference type="InterPro" id="IPR038107">
    <property type="entry name" value="Glycos_transf_N_sf"/>
</dbReference>
<evidence type="ECO:0000259" key="9">
    <source>
        <dbReference type="Pfam" id="PF04413"/>
    </source>
</evidence>
<feature type="domain" description="3-deoxy-D-manno-octulosonic-acid transferase N-terminal" evidence="9">
    <location>
        <begin position="43"/>
        <end position="207"/>
    </location>
</feature>